<accession>A0AA35WCQ8</accession>
<sequence>MLLRINHSGLSFDDYLHLLPKDLLDELTLLADSFKGMRFVHANSTVSGGGVAEILQSLVPLMNSLGVQTERLVVSPDDPEFFQVTKRIHNLLQGAQGSLSEQESEVYYRCVGEVAKEIDSRGLEADVWFFHDPQLLPMASLMPKRNGEVRFWVCHIDLTAPNAGVLQELTPLTQHFDGLAFSLPEFVPSAINGHPPHYITPPSIDPLTDKNRPMEKEEALGIVAAMGLDPNRPLVTQVSRFDYWKDPWGVMDAYRWARKSVPGIQLALLGLSQAADDPEALGVLHSVKDYASGDPDIHAFFYPDDLPDSIDRIVNAFQTASVAVLQKSTREGFGLTVSEAMWKGQPVIGGNVGGIKTQIEDGVNGFLVSTPEECGERIVHLIRDESLRLQMGDAARESVRQRFLLPRLAVDYLRAAQSLIAGQANGQMHRLNGQRLGAFEALEQMNFGSNPTKSVKGSPYFSQHIDIQ</sequence>
<dbReference type="SUPFAM" id="SSF53756">
    <property type="entry name" value="UDP-Glycosyltransferase/glycogen phosphorylase"/>
    <property type="match status" value="1"/>
</dbReference>
<dbReference type="Proteomes" id="UP001174909">
    <property type="component" value="Unassembled WGS sequence"/>
</dbReference>
<evidence type="ECO:0000256" key="1">
    <source>
        <dbReference type="ARBA" id="ARBA00009481"/>
    </source>
</evidence>
<evidence type="ECO:0000256" key="2">
    <source>
        <dbReference type="ARBA" id="ARBA00011738"/>
    </source>
</evidence>
<dbReference type="InterPro" id="IPR052078">
    <property type="entry name" value="Trehalose_Metab_GTase"/>
</dbReference>
<evidence type="ECO:0000259" key="7">
    <source>
        <dbReference type="Pfam" id="PF00534"/>
    </source>
</evidence>
<evidence type="ECO:0000259" key="8">
    <source>
        <dbReference type="Pfam" id="PF21269"/>
    </source>
</evidence>
<organism evidence="9 10">
    <name type="scientific">Geodia barretti</name>
    <name type="common">Barrett's horny sponge</name>
    <dbReference type="NCBI Taxonomy" id="519541"/>
    <lineage>
        <taxon>Eukaryota</taxon>
        <taxon>Metazoa</taxon>
        <taxon>Porifera</taxon>
        <taxon>Demospongiae</taxon>
        <taxon>Heteroscleromorpha</taxon>
        <taxon>Tetractinellida</taxon>
        <taxon>Astrophorina</taxon>
        <taxon>Geodiidae</taxon>
        <taxon>Geodia</taxon>
    </lineage>
</organism>
<evidence type="ECO:0000256" key="6">
    <source>
        <dbReference type="ARBA" id="ARBA00023277"/>
    </source>
</evidence>
<evidence type="ECO:0000313" key="9">
    <source>
        <dbReference type="EMBL" id="CAI8012461.1"/>
    </source>
</evidence>
<keyword evidence="4" id="KW-0328">Glycosyltransferase</keyword>
<dbReference type="PANTHER" id="PTHR47779:SF1">
    <property type="entry name" value="SYNTHASE (CCG-9), PUTATIVE (AFU_ORTHOLOGUE AFUA_3G12100)-RELATED"/>
    <property type="match status" value="1"/>
</dbReference>
<keyword evidence="10" id="KW-1185">Reference proteome</keyword>
<comment type="caution">
    <text evidence="9">The sequence shown here is derived from an EMBL/GenBank/DDBJ whole genome shotgun (WGS) entry which is preliminary data.</text>
</comment>
<keyword evidence="6" id="KW-0119">Carbohydrate metabolism</keyword>
<name>A0AA35WCQ8_GEOBA</name>
<dbReference type="AlphaFoldDB" id="A0AA35WCQ8"/>
<dbReference type="Pfam" id="PF21269">
    <property type="entry name" value="TreT_GT1"/>
    <property type="match status" value="1"/>
</dbReference>
<comment type="subunit">
    <text evidence="2">Homodimer.</text>
</comment>
<gene>
    <name evidence="9" type="ORF">GBAR_LOCUS7995</name>
</gene>
<dbReference type="EMBL" id="CASHTH010001184">
    <property type="protein sequence ID" value="CAI8012461.1"/>
    <property type="molecule type" value="Genomic_DNA"/>
</dbReference>
<dbReference type="InterPro" id="IPR001296">
    <property type="entry name" value="Glyco_trans_1"/>
</dbReference>
<keyword evidence="3" id="KW-0313">Glucose metabolism</keyword>
<feature type="domain" description="Glycosyl transferase family 1" evidence="7">
    <location>
        <begin position="227"/>
        <end position="397"/>
    </location>
</feature>
<keyword evidence="5" id="KW-0808">Transferase</keyword>
<evidence type="ECO:0000256" key="3">
    <source>
        <dbReference type="ARBA" id="ARBA00022526"/>
    </source>
</evidence>
<protein>
    <submittedName>
        <fullName evidence="9">Trehalose synthase</fullName>
    </submittedName>
</protein>
<dbReference type="InterPro" id="IPR049438">
    <property type="entry name" value="TreT_GT1"/>
</dbReference>
<proteinExistence type="inferred from homology"/>
<evidence type="ECO:0000256" key="4">
    <source>
        <dbReference type="ARBA" id="ARBA00022676"/>
    </source>
</evidence>
<dbReference type="GO" id="GO:0006006">
    <property type="term" value="P:glucose metabolic process"/>
    <property type="evidence" value="ECO:0007669"/>
    <property type="project" value="UniProtKB-KW"/>
</dbReference>
<dbReference type="GO" id="GO:0016757">
    <property type="term" value="F:glycosyltransferase activity"/>
    <property type="evidence" value="ECO:0007669"/>
    <property type="project" value="UniProtKB-KW"/>
</dbReference>
<reference evidence="9" key="1">
    <citation type="submission" date="2023-03" db="EMBL/GenBank/DDBJ databases">
        <authorList>
            <person name="Steffen K."/>
            <person name="Cardenas P."/>
        </authorList>
    </citation>
    <scope>NUCLEOTIDE SEQUENCE</scope>
</reference>
<dbReference type="PANTHER" id="PTHR47779">
    <property type="entry name" value="SYNTHASE (CCG-9), PUTATIVE (AFU_ORTHOLOGUE AFUA_3G12100)-RELATED"/>
    <property type="match status" value="1"/>
</dbReference>
<feature type="domain" description="Trehalose synthase N-terminal" evidence="8">
    <location>
        <begin position="41"/>
        <end position="188"/>
    </location>
</feature>
<evidence type="ECO:0000313" key="10">
    <source>
        <dbReference type="Proteomes" id="UP001174909"/>
    </source>
</evidence>
<evidence type="ECO:0000256" key="5">
    <source>
        <dbReference type="ARBA" id="ARBA00022679"/>
    </source>
</evidence>
<dbReference type="Gene3D" id="3.40.50.2000">
    <property type="entry name" value="Glycogen Phosphorylase B"/>
    <property type="match status" value="2"/>
</dbReference>
<comment type="similarity">
    <text evidence="1">Belongs to the glycosyltransferase group 1 family. Glycosyltransferase 4 subfamily.</text>
</comment>
<dbReference type="Pfam" id="PF00534">
    <property type="entry name" value="Glycos_transf_1"/>
    <property type="match status" value="1"/>
</dbReference>